<evidence type="ECO:0000313" key="3">
    <source>
        <dbReference type="Proteomes" id="UP000044602"/>
    </source>
</evidence>
<accession>A0A0G4L757</accession>
<evidence type="ECO:0000313" key="2">
    <source>
        <dbReference type="EMBL" id="CRK17796.1"/>
    </source>
</evidence>
<keyword evidence="3" id="KW-1185">Reference proteome</keyword>
<reference evidence="2 3" key="1">
    <citation type="submission" date="2015-05" db="EMBL/GenBank/DDBJ databases">
        <authorList>
            <person name="Wang D.B."/>
            <person name="Wang M."/>
        </authorList>
    </citation>
    <scope>NUCLEOTIDE SEQUENCE [LARGE SCALE GENOMIC DNA]</scope>
    <source>
        <strain evidence="2">VL1</strain>
    </source>
</reference>
<dbReference type="Proteomes" id="UP000044602">
    <property type="component" value="Unassembled WGS sequence"/>
</dbReference>
<name>A0A0G4L757_VERLO</name>
<gene>
    <name evidence="2" type="ORF">BN1708_003073</name>
</gene>
<organism evidence="2 3">
    <name type="scientific">Verticillium longisporum</name>
    <name type="common">Verticillium dahliae var. longisporum</name>
    <dbReference type="NCBI Taxonomy" id="100787"/>
    <lineage>
        <taxon>Eukaryota</taxon>
        <taxon>Fungi</taxon>
        <taxon>Dikarya</taxon>
        <taxon>Ascomycota</taxon>
        <taxon>Pezizomycotina</taxon>
        <taxon>Sordariomycetes</taxon>
        <taxon>Hypocreomycetidae</taxon>
        <taxon>Glomerellales</taxon>
        <taxon>Plectosphaerellaceae</taxon>
        <taxon>Verticillium</taxon>
    </lineage>
</organism>
<feature type="region of interest" description="Disordered" evidence="1">
    <location>
        <begin position="1"/>
        <end position="30"/>
    </location>
</feature>
<protein>
    <submittedName>
        <fullName evidence="2">Uncharacterized protein</fullName>
    </submittedName>
</protein>
<dbReference type="AlphaFoldDB" id="A0A0G4L757"/>
<sequence>MCKAHGLRALGASPLKDSRPKAPGPRAHGPSCRIPIVVLTTGQITIKLRPKPPSNASRVSGLLYGTFQQLVYRVT</sequence>
<proteinExistence type="predicted"/>
<evidence type="ECO:0000256" key="1">
    <source>
        <dbReference type="SAM" id="MobiDB-lite"/>
    </source>
</evidence>
<dbReference type="EMBL" id="CVQH01008890">
    <property type="protein sequence ID" value="CRK17796.1"/>
    <property type="molecule type" value="Genomic_DNA"/>
</dbReference>